<evidence type="ECO:0000256" key="3">
    <source>
        <dbReference type="ARBA" id="ARBA00023295"/>
    </source>
</evidence>
<dbReference type="InterPro" id="IPR036881">
    <property type="entry name" value="Glyco_hydro_3_C_sf"/>
</dbReference>
<feature type="domain" description="Glycoside hydrolase family 3 N-terminal" evidence="4">
    <location>
        <begin position="23"/>
        <end position="323"/>
    </location>
</feature>
<sequence length="506" mass="55897">MNLAELIGERLVIGIPGTTITPEIISHFQELHAGGLILYRVNFDSPRQIKQLIADLEEALGRKLLVTADHEGGRVIMFREGITVFPDNQAVGAAGNPDYARKQGAIEARELRRLGVDVNLGPVLDVLTDAYSPNIGIRSYGKDWRLVAEMGVARISGMQHGGLSACAKHFPGKGHAPVDAHLGLPVIPSTWKEMEEVHLQPFVAAIRTGVDMVMSSHPYYPNLDPGPLKIATFSRRIIYDYLRTELNFAGVIATDDLEMGAVKATCPIGEAGILAAGAGHDLILVCHDLQAQKDVFYHLLEAYRGGRLPLKELEESAARIKRLKRKRTRRFAKGEAVPEPEGAALAAQICRESVRVIQDRMKLLPLQSADQGLAVIFPKFSALDARIMIEKEVLAEKDFIRREFNKFGHNPEVHLVSIEPAEEEIQQAVSLARKADLTIFFCYDAHLYPSNQKLLMALQDAADRLAVDLLRDPYDTEFLKEGTAGLTDFGWRICQIKAAIAKMCSS</sequence>
<accession>A0A7V6A1P7</accession>
<dbReference type="InterPro" id="IPR036962">
    <property type="entry name" value="Glyco_hydro_3_N_sf"/>
</dbReference>
<keyword evidence="2 5" id="KW-0378">Hydrolase</keyword>
<name>A0A7V6A1P7_9BACT</name>
<organism evidence="5">
    <name type="scientific">Desulfobacca acetoxidans</name>
    <dbReference type="NCBI Taxonomy" id="60893"/>
    <lineage>
        <taxon>Bacteria</taxon>
        <taxon>Pseudomonadati</taxon>
        <taxon>Thermodesulfobacteriota</taxon>
        <taxon>Desulfobaccia</taxon>
        <taxon>Desulfobaccales</taxon>
        <taxon>Desulfobaccaceae</taxon>
        <taxon>Desulfobacca</taxon>
    </lineage>
</organism>
<dbReference type="AlphaFoldDB" id="A0A7V6A1P7"/>
<proteinExistence type="inferred from homology"/>
<dbReference type="EMBL" id="DTGR01000039">
    <property type="protein sequence ID" value="HHS28565.1"/>
    <property type="molecule type" value="Genomic_DNA"/>
</dbReference>
<protein>
    <submittedName>
        <fullName evidence="5">Beta-N-acetylhexosaminidase</fullName>
        <ecNumber evidence="5">3.2.1.52</ecNumber>
    </submittedName>
</protein>
<gene>
    <name evidence="5" type="primary">nagZ</name>
    <name evidence="5" type="ORF">ENV52_02550</name>
</gene>
<dbReference type="PANTHER" id="PTHR30480:SF16">
    <property type="entry name" value="GLYCOSIDE HYDROLASE FAMILY 3 DOMAIN PROTEIN"/>
    <property type="match status" value="1"/>
</dbReference>
<reference evidence="5" key="1">
    <citation type="journal article" date="2020" name="mSystems">
        <title>Genome- and Community-Level Interaction Insights into Carbon Utilization and Element Cycling Functions of Hydrothermarchaeota in Hydrothermal Sediment.</title>
        <authorList>
            <person name="Zhou Z."/>
            <person name="Liu Y."/>
            <person name="Xu W."/>
            <person name="Pan J."/>
            <person name="Luo Z.H."/>
            <person name="Li M."/>
        </authorList>
    </citation>
    <scope>NUCLEOTIDE SEQUENCE [LARGE SCALE GENOMIC DNA]</scope>
    <source>
        <strain evidence="5">SpSt-767</strain>
    </source>
</reference>
<evidence type="ECO:0000313" key="5">
    <source>
        <dbReference type="EMBL" id="HHS28565.1"/>
    </source>
</evidence>
<evidence type="ECO:0000256" key="2">
    <source>
        <dbReference type="ARBA" id="ARBA00022801"/>
    </source>
</evidence>
<dbReference type="GO" id="GO:0005975">
    <property type="term" value="P:carbohydrate metabolic process"/>
    <property type="evidence" value="ECO:0007669"/>
    <property type="project" value="InterPro"/>
</dbReference>
<evidence type="ECO:0000256" key="1">
    <source>
        <dbReference type="ARBA" id="ARBA00005336"/>
    </source>
</evidence>
<keyword evidence="3 5" id="KW-0326">Glycosidase</keyword>
<dbReference type="InterPro" id="IPR050226">
    <property type="entry name" value="NagZ_Beta-hexosaminidase"/>
</dbReference>
<dbReference type="GO" id="GO:0004563">
    <property type="term" value="F:beta-N-acetylhexosaminidase activity"/>
    <property type="evidence" value="ECO:0007669"/>
    <property type="project" value="UniProtKB-EC"/>
</dbReference>
<dbReference type="InterPro" id="IPR017853">
    <property type="entry name" value="GH"/>
</dbReference>
<dbReference type="Pfam" id="PF00933">
    <property type="entry name" value="Glyco_hydro_3"/>
    <property type="match status" value="1"/>
</dbReference>
<dbReference type="GO" id="GO:0009254">
    <property type="term" value="P:peptidoglycan turnover"/>
    <property type="evidence" value="ECO:0007669"/>
    <property type="project" value="TreeGrafter"/>
</dbReference>
<dbReference type="Gene3D" id="3.20.20.300">
    <property type="entry name" value="Glycoside hydrolase, family 3, N-terminal domain"/>
    <property type="match status" value="1"/>
</dbReference>
<comment type="caution">
    <text evidence="5">The sequence shown here is derived from an EMBL/GenBank/DDBJ whole genome shotgun (WGS) entry which is preliminary data.</text>
</comment>
<dbReference type="NCBIfam" id="NF003740">
    <property type="entry name" value="PRK05337.1"/>
    <property type="match status" value="1"/>
</dbReference>
<dbReference type="InterPro" id="IPR001764">
    <property type="entry name" value="Glyco_hydro_3_N"/>
</dbReference>
<dbReference type="PANTHER" id="PTHR30480">
    <property type="entry name" value="BETA-HEXOSAMINIDASE-RELATED"/>
    <property type="match status" value="1"/>
</dbReference>
<dbReference type="SUPFAM" id="SSF51445">
    <property type="entry name" value="(Trans)glycosidases"/>
    <property type="match status" value="1"/>
</dbReference>
<evidence type="ECO:0000259" key="4">
    <source>
        <dbReference type="Pfam" id="PF00933"/>
    </source>
</evidence>
<dbReference type="Gene3D" id="3.40.50.1700">
    <property type="entry name" value="Glycoside hydrolase family 3 C-terminal domain"/>
    <property type="match status" value="1"/>
</dbReference>
<dbReference type="EC" id="3.2.1.52" evidence="5"/>
<comment type="similarity">
    <text evidence="1">Belongs to the glycosyl hydrolase 3 family.</text>
</comment>